<dbReference type="EMBL" id="SMKP01000168">
    <property type="protein sequence ID" value="TDD13674.1"/>
    <property type="molecule type" value="Genomic_DNA"/>
</dbReference>
<evidence type="ECO:0000313" key="1">
    <source>
        <dbReference type="EMBL" id="TDD13674.1"/>
    </source>
</evidence>
<keyword evidence="2" id="KW-1185">Reference proteome</keyword>
<accession>A0A4R4WCH2</accession>
<proteinExistence type="predicted"/>
<dbReference type="RefSeq" id="WP_132516217.1">
    <property type="nucleotide sequence ID" value="NZ_SMKP01000168.1"/>
</dbReference>
<sequence>MRETDSSVETWSFQCQNCHTIWQDTYEARHHADVGGEFIVWRHRGVISMPPWLHAGCSACPGAPVKVIPIAGNVPYQGRAGM</sequence>
<evidence type="ECO:0000313" key="2">
    <source>
        <dbReference type="Proteomes" id="UP000294543"/>
    </source>
</evidence>
<dbReference type="OrthoDB" id="3872345at2"/>
<dbReference type="AlphaFoldDB" id="A0A4R4WCH2"/>
<comment type="caution">
    <text evidence="1">The sequence shown here is derived from an EMBL/GenBank/DDBJ whole genome shotgun (WGS) entry which is preliminary data.</text>
</comment>
<dbReference type="Proteomes" id="UP000294543">
    <property type="component" value="Unassembled WGS sequence"/>
</dbReference>
<gene>
    <name evidence="1" type="ORF">E1294_40225</name>
</gene>
<organism evidence="1 2">
    <name type="scientific">Nonomuraea diastatica</name>
    <dbReference type="NCBI Taxonomy" id="1848329"/>
    <lineage>
        <taxon>Bacteria</taxon>
        <taxon>Bacillati</taxon>
        <taxon>Actinomycetota</taxon>
        <taxon>Actinomycetes</taxon>
        <taxon>Streptosporangiales</taxon>
        <taxon>Streptosporangiaceae</taxon>
        <taxon>Nonomuraea</taxon>
    </lineage>
</organism>
<protein>
    <recommendedName>
        <fullName evidence="3">C2H2-type domain-containing protein</fullName>
    </recommendedName>
</protein>
<reference evidence="1 2" key="1">
    <citation type="submission" date="2019-03" db="EMBL/GenBank/DDBJ databases">
        <title>Draft genome sequences of novel Actinobacteria.</title>
        <authorList>
            <person name="Sahin N."/>
            <person name="Ay H."/>
            <person name="Saygin H."/>
        </authorList>
    </citation>
    <scope>NUCLEOTIDE SEQUENCE [LARGE SCALE GENOMIC DNA]</scope>
    <source>
        <strain evidence="1 2">KC712</strain>
    </source>
</reference>
<name>A0A4R4WCH2_9ACTN</name>
<evidence type="ECO:0008006" key="3">
    <source>
        <dbReference type="Google" id="ProtNLM"/>
    </source>
</evidence>